<keyword evidence="5 10" id="KW-0472">Membrane</keyword>
<evidence type="ECO:0000256" key="7">
    <source>
        <dbReference type="ARBA" id="ARBA00023224"/>
    </source>
</evidence>
<reference evidence="12" key="2">
    <citation type="journal article" date="2023" name="Science">
        <title>Genomic signatures of disease resistance in endangered staghorn corals.</title>
        <authorList>
            <person name="Vollmer S.V."/>
            <person name="Selwyn J.D."/>
            <person name="Despard B.A."/>
            <person name="Roesel C.L."/>
        </authorList>
    </citation>
    <scope>NUCLEOTIDE SEQUENCE</scope>
    <source>
        <strain evidence="12">K2</strain>
    </source>
</reference>
<evidence type="ECO:0000256" key="3">
    <source>
        <dbReference type="ARBA" id="ARBA00022989"/>
    </source>
</evidence>
<evidence type="ECO:0000256" key="10">
    <source>
        <dbReference type="SAM" id="Phobius"/>
    </source>
</evidence>
<feature type="transmembrane region" description="Helical" evidence="10">
    <location>
        <begin position="148"/>
        <end position="171"/>
    </location>
</feature>
<feature type="region of interest" description="Disordered" evidence="9">
    <location>
        <begin position="226"/>
        <end position="246"/>
    </location>
</feature>
<feature type="transmembrane region" description="Helical" evidence="10">
    <location>
        <begin position="191"/>
        <end position="215"/>
    </location>
</feature>
<evidence type="ECO:0000256" key="2">
    <source>
        <dbReference type="ARBA" id="ARBA00022692"/>
    </source>
</evidence>
<dbReference type="Proteomes" id="UP001249851">
    <property type="component" value="Unassembled WGS sequence"/>
</dbReference>
<feature type="transmembrane region" description="Helical" evidence="10">
    <location>
        <begin position="300"/>
        <end position="322"/>
    </location>
</feature>
<sequence>MEEIEISTANDIVESMGMNEEPDAIFSGLLIIEVAIAFVGLLGNLLICFVISQQRKFRSGLKLFIRNLALADIGILTITFPITVVKEKMPLHWPFGRAFCLYGLPVAEVFHGVSIWSITAIAIERYRKIASHTGVQSSASDSSKALKWGLFLIWMVSFLVISLPLHFFMVFKEEDTMVLCATDWTALQHGSYTICSSIFWFVLPLGIIVFTYVQISRQLQQSNRFHRSSISQRSRGDGKLETSTIRSSQERKRMHQNSKAMKILTPIVLVFAVSMLPLYAVRVLVVFWDEVVFEKYFGVFFDVCVIGVLVNAASDPFIYSIVAKDFRVELKMLWFRFYQRLRNLVDIKATDGHSGINKFIGFCYRKPREGPSSDVQEKSVLETPQTLLSTPV</sequence>
<keyword evidence="13" id="KW-1185">Reference proteome</keyword>
<dbReference type="PROSITE" id="PS00237">
    <property type="entry name" value="G_PROTEIN_RECEP_F1_1"/>
    <property type="match status" value="1"/>
</dbReference>
<feature type="transmembrane region" description="Helical" evidence="10">
    <location>
        <begin position="102"/>
        <end position="123"/>
    </location>
</feature>
<keyword evidence="2 8" id="KW-0812">Transmembrane</keyword>
<reference evidence="12" key="1">
    <citation type="journal article" date="2023" name="G3 (Bethesda)">
        <title>Whole genome assembly and annotation of the endangered Caribbean coral Acropora cervicornis.</title>
        <authorList>
            <person name="Selwyn J.D."/>
            <person name="Vollmer S.V."/>
        </authorList>
    </citation>
    <scope>NUCLEOTIDE SEQUENCE</scope>
    <source>
        <strain evidence="12">K2</strain>
    </source>
</reference>
<evidence type="ECO:0000313" key="12">
    <source>
        <dbReference type="EMBL" id="KAK2568487.1"/>
    </source>
</evidence>
<dbReference type="SUPFAM" id="SSF81321">
    <property type="entry name" value="Family A G protein-coupled receptor-like"/>
    <property type="match status" value="1"/>
</dbReference>
<feature type="transmembrane region" description="Helical" evidence="10">
    <location>
        <begin position="24"/>
        <end position="51"/>
    </location>
</feature>
<feature type="transmembrane region" description="Helical" evidence="10">
    <location>
        <begin position="63"/>
        <end position="82"/>
    </location>
</feature>
<dbReference type="GO" id="GO:0016020">
    <property type="term" value="C:membrane"/>
    <property type="evidence" value="ECO:0007669"/>
    <property type="project" value="UniProtKB-SubCell"/>
</dbReference>
<proteinExistence type="inferred from homology"/>
<accession>A0AAD9VC01</accession>
<dbReference type="Pfam" id="PF00001">
    <property type="entry name" value="7tm_1"/>
    <property type="match status" value="1"/>
</dbReference>
<dbReference type="EMBL" id="JARQWQ010000012">
    <property type="protein sequence ID" value="KAK2568487.1"/>
    <property type="molecule type" value="Genomic_DNA"/>
</dbReference>
<evidence type="ECO:0000256" key="8">
    <source>
        <dbReference type="RuleBase" id="RU000688"/>
    </source>
</evidence>
<comment type="similarity">
    <text evidence="8">Belongs to the G-protein coupled receptor 1 family.</text>
</comment>
<keyword evidence="3 10" id="KW-1133">Transmembrane helix</keyword>
<dbReference type="InterPro" id="IPR017452">
    <property type="entry name" value="GPCR_Rhodpsn_7TM"/>
</dbReference>
<dbReference type="PANTHER" id="PTHR24243">
    <property type="entry name" value="G-PROTEIN COUPLED RECEPTOR"/>
    <property type="match status" value="1"/>
</dbReference>
<dbReference type="AlphaFoldDB" id="A0AAD9VC01"/>
<dbReference type="InterPro" id="IPR000276">
    <property type="entry name" value="GPCR_Rhodpsn"/>
</dbReference>
<keyword evidence="4 8" id="KW-0297">G-protein coupled receptor</keyword>
<gene>
    <name evidence="12" type="ORF">P5673_007539</name>
</gene>
<keyword evidence="7 8" id="KW-0807">Transducer</keyword>
<dbReference type="PANTHER" id="PTHR24243:SF208">
    <property type="entry name" value="PYROKININ-1 RECEPTOR"/>
    <property type="match status" value="1"/>
</dbReference>
<evidence type="ECO:0000256" key="4">
    <source>
        <dbReference type="ARBA" id="ARBA00023040"/>
    </source>
</evidence>
<organism evidence="12 13">
    <name type="scientific">Acropora cervicornis</name>
    <name type="common">Staghorn coral</name>
    <dbReference type="NCBI Taxonomy" id="6130"/>
    <lineage>
        <taxon>Eukaryota</taxon>
        <taxon>Metazoa</taxon>
        <taxon>Cnidaria</taxon>
        <taxon>Anthozoa</taxon>
        <taxon>Hexacorallia</taxon>
        <taxon>Scleractinia</taxon>
        <taxon>Astrocoeniina</taxon>
        <taxon>Acroporidae</taxon>
        <taxon>Acropora</taxon>
    </lineage>
</organism>
<name>A0AAD9VC01_ACRCE</name>
<dbReference type="PRINTS" id="PR00237">
    <property type="entry name" value="GPCRRHODOPSN"/>
</dbReference>
<feature type="domain" description="G-protein coupled receptors family 1 profile" evidence="11">
    <location>
        <begin position="43"/>
        <end position="319"/>
    </location>
</feature>
<evidence type="ECO:0000259" key="11">
    <source>
        <dbReference type="PROSITE" id="PS50262"/>
    </source>
</evidence>
<comment type="caution">
    <text evidence="12">The sequence shown here is derived from an EMBL/GenBank/DDBJ whole genome shotgun (WGS) entry which is preliminary data.</text>
</comment>
<evidence type="ECO:0000256" key="9">
    <source>
        <dbReference type="SAM" id="MobiDB-lite"/>
    </source>
</evidence>
<evidence type="ECO:0000256" key="1">
    <source>
        <dbReference type="ARBA" id="ARBA00004141"/>
    </source>
</evidence>
<evidence type="ECO:0000256" key="6">
    <source>
        <dbReference type="ARBA" id="ARBA00023170"/>
    </source>
</evidence>
<keyword evidence="6 8" id="KW-0675">Receptor</keyword>
<dbReference type="CDD" id="cd00637">
    <property type="entry name" value="7tm_classA_rhodopsin-like"/>
    <property type="match status" value="1"/>
</dbReference>
<evidence type="ECO:0000256" key="5">
    <source>
        <dbReference type="ARBA" id="ARBA00023136"/>
    </source>
</evidence>
<dbReference type="SMART" id="SM01381">
    <property type="entry name" value="7TM_GPCR_Srsx"/>
    <property type="match status" value="1"/>
</dbReference>
<comment type="subcellular location">
    <subcellularLocation>
        <location evidence="1">Membrane</location>
        <topology evidence="1">Multi-pass membrane protein</topology>
    </subcellularLocation>
</comment>
<evidence type="ECO:0000313" key="13">
    <source>
        <dbReference type="Proteomes" id="UP001249851"/>
    </source>
</evidence>
<protein>
    <submittedName>
        <fullName evidence="12">Neuropeptide Y receptor type 6</fullName>
    </submittedName>
</protein>
<feature type="transmembrane region" description="Helical" evidence="10">
    <location>
        <begin position="263"/>
        <end position="288"/>
    </location>
</feature>
<dbReference type="Gene3D" id="1.20.1070.10">
    <property type="entry name" value="Rhodopsin 7-helix transmembrane proteins"/>
    <property type="match status" value="1"/>
</dbReference>
<dbReference type="PROSITE" id="PS50262">
    <property type="entry name" value="G_PROTEIN_RECEP_F1_2"/>
    <property type="match status" value="1"/>
</dbReference>
<dbReference type="GO" id="GO:0004930">
    <property type="term" value="F:G protein-coupled receptor activity"/>
    <property type="evidence" value="ECO:0007669"/>
    <property type="project" value="UniProtKB-KW"/>
</dbReference>